<protein>
    <submittedName>
        <fullName evidence="2">Uncharacterized protein</fullName>
    </submittedName>
</protein>
<accession>A0AAD1Z1N9</accession>
<name>A0AAD1Z1N9_9LAMI</name>
<evidence type="ECO:0000313" key="2">
    <source>
        <dbReference type="EMBL" id="CAI9758707.1"/>
    </source>
</evidence>
<dbReference type="EMBL" id="OU503038">
    <property type="protein sequence ID" value="CAI9758707.1"/>
    <property type="molecule type" value="Genomic_DNA"/>
</dbReference>
<keyword evidence="3" id="KW-1185">Reference proteome</keyword>
<evidence type="ECO:0000256" key="1">
    <source>
        <dbReference type="SAM" id="MobiDB-lite"/>
    </source>
</evidence>
<organism evidence="2 3">
    <name type="scientific">Fraxinus pennsylvanica</name>
    <dbReference type="NCBI Taxonomy" id="56036"/>
    <lineage>
        <taxon>Eukaryota</taxon>
        <taxon>Viridiplantae</taxon>
        <taxon>Streptophyta</taxon>
        <taxon>Embryophyta</taxon>
        <taxon>Tracheophyta</taxon>
        <taxon>Spermatophyta</taxon>
        <taxon>Magnoliopsida</taxon>
        <taxon>eudicotyledons</taxon>
        <taxon>Gunneridae</taxon>
        <taxon>Pentapetalae</taxon>
        <taxon>asterids</taxon>
        <taxon>lamiids</taxon>
        <taxon>Lamiales</taxon>
        <taxon>Oleaceae</taxon>
        <taxon>Oleeae</taxon>
        <taxon>Fraxinus</taxon>
    </lineage>
</organism>
<sequence>MQLACTSASQESFIGSRTGIVFDGTLGTKRLLLLLSNSIENSSSSGMQMAILVSLRTAAAALVVVMLKHSAFCTFWLRSLFGNALGYCCIAPRPAAGGGRNDAQTIGSFGPANKS</sequence>
<evidence type="ECO:0000313" key="3">
    <source>
        <dbReference type="Proteomes" id="UP000834106"/>
    </source>
</evidence>
<gene>
    <name evidence="2" type="ORF">FPE_LOCUS6137</name>
</gene>
<feature type="region of interest" description="Disordered" evidence="1">
    <location>
        <begin position="96"/>
        <end position="115"/>
    </location>
</feature>
<proteinExistence type="predicted"/>
<dbReference type="AlphaFoldDB" id="A0AAD1Z1N9"/>
<reference evidence="2" key="1">
    <citation type="submission" date="2023-05" db="EMBL/GenBank/DDBJ databases">
        <authorList>
            <person name="Huff M."/>
        </authorList>
    </citation>
    <scope>NUCLEOTIDE SEQUENCE</scope>
</reference>
<dbReference type="Proteomes" id="UP000834106">
    <property type="component" value="Chromosome 3"/>
</dbReference>